<proteinExistence type="predicted"/>
<dbReference type="Proteomes" id="UP001152484">
    <property type="component" value="Unassembled WGS sequence"/>
</dbReference>
<gene>
    <name evidence="1" type="ORF">CEURO_LOCUS16650</name>
</gene>
<protein>
    <submittedName>
        <fullName evidence="1">Uncharacterized protein</fullName>
    </submittedName>
</protein>
<organism evidence="1 2">
    <name type="scientific">Cuscuta europaea</name>
    <name type="common">European dodder</name>
    <dbReference type="NCBI Taxonomy" id="41803"/>
    <lineage>
        <taxon>Eukaryota</taxon>
        <taxon>Viridiplantae</taxon>
        <taxon>Streptophyta</taxon>
        <taxon>Embryophyta</taxon>
        <taxon>Tracheophyta</taxon>
        <taxon>Spermatophyta</taxon>
        <taxon>Magnoliopsida</taxon>
        <taxon>eudicotyledons</taxon>
        <taxon>Gunneridae</taxon>
        <taxon>Pentapetalae</taxon>
        <taxon>asterids</taxon>
        <taxon>lamiids</taxon>
        <taxon>Solanales</taxon>
        <taxon>Convolvulaceae</taxon>
        <taxon>Cuscuteae</taxon>
        <taxon>Cuscuta</taxon>
        <taxon>Cuscuta subgen. Cuscuta</taxon>
    </lineage>
</organism>
<dbReference type="AlphaFoldDB" id="A0A9P0ZIX0"/>
<evidence type="ECO:0000313" key="2">
    <source>
        <dbReference type="Proteomes" id="UP001152484"/>
    </source>
</evidence>
<dbReference type="OrthoDB" id="1323550at2759"/>
<sequence>MVNSRQCYPKARFQDFSRRQLGQVMAIPEGFETVIESKTFQFQITNWNAIRISEMKFGVLSTIDLELKRVSLLKESITKLYSDTWSSTKLELKDLILLYDSNVYGGFIRIIDIEHSVCLINLRCCILVRICVVLSLYKKLTPLRMPFKLV</sequence>
<keyword evidence="2" id="KW-1185">Reference proteome</keyword>
<dbReference type="EMBL" id="CAMAPE010000046">
    <property type="protein sequence ID" value="CAH9104683.1"/>
    <property type="molecule type" value="Genomic_DNA"/>
</dbReference>
<comment type="caution">
    <text evidence="1">The sequence shown here is derived from an EMBL/GenBank/DDBJ whole genome shotgun (WGS) entry which is preliminary data.</text>
</comment>
<accession>A0A9P0ZIX0</accession>
<evidence type="ECO:0000313" key="1">
    <source>
        <dbReference type="EMBL" id="CAH9104683.1"/>
    </source>
</evidence>
<reference evidence="1" key="1">
    <citation type="submission" date="2022-07" db="EMBL/GenBank/DDBJ databases">
        <authorList>
            <person name="Macas J."/>
            <person name="Novak P."/>
            <person name="Neumann P."/>
        </authorList>
    </citation>
    <scope>NUCLEOTIDE SEQUENCE</scope>
</reference>
<name>A0A9P0ZIX0_CUSEU</name>